<sequence length="138" mass="15956">MPTPVRLQVKIGEVTKRSRTDVPVRGPRSSFDSEKDNYEVFCSRIEDNVVESLRSYRKRLLDQTKASTSSQARLLGSEFAYTNYHKRTEDSGPFEIEVFVLVAKKERRYLEQDVLRQPGSKKRHLLSTAIWSSDQSSK</sequence>
<protein>
    <submittedName>
        <fullName evidence="1">Uncharacterized protein</fullName>
    </submittedName>
</protein>
<dbReference type="Proteomes" id="UP000053236">
    <property type="component" value="Unassembled WGS sequence"/>
</dbReference>
<evidence type="ECO:0000313" key="1">
    <source>
        <dbReference type="EMBL" id="ETK81023.1"/>
    </source>
</evidence>
<name>W2GD92_PHYNI</name>
<reference evidence="1" key="1">
    <citation type="submission" date="2013-11" db="EMBL/GenBank/DDBJ databases">
        <title>The Genome Sequence of Phytophthora parasitica CJ02B3.</title>
        <authorList>
            <consortium name="The Broad Institute Genomics Platform"/>
            <person name="Russ C."/>
            <person name="Tyler B."/>
            <person name="Panabieres F."/>
            <person name="Shan W."/>
            <person name="Tripathy S."/>
            <person name="Grunwald N."/>
            <person name="Machado M."/>
            <person name="Johnson C.S."/>
            <person name="Arredondo F."/>
            <person name="Hong C."/>
            <person name="Coffey M."/>
            <person name="Young S.K."/>
            <person name="Zeng Q."/>
            <person name="Gargeya S."/>
            <person name="Fitzgerald M."/>
            <person name="Abouelleil A."/>
            <person name="Alvarado L."/>
            <person name="Chapman S.B."/>
            <person name="Gainer-Dewar J."/>
            <person name="Goldberg J."/>
            <person name="Griggs A."/>
            <person name="Gujja S."/>
            <person name="Hansen M."/>
            <person name="Howarth C."/>
            <person name="Imamovic A."/>
            <person name="Ireland A."/>
            <person name="Larimer J."/>
            <person name="McCowan C."/>
            <person name="Murphy C."/>
            <person name="Pearson M."/>
            <person name="Poon T.W."/>
            <person name="Priest M."/>
            <person name="Roberts A."/>
            <person name="Saif S."/>
            <person name="Shea T."/>
            <person name="Sykes S."/>
            <person name="Wortman J."/>
            <person name="Nusbaum C."/>
            <person name="Birren B."/>
        </authorList>
    </citation>
    <scope>NUCLEOTIDE SEQUENCE [LARGE SCALE GENOMIC DNA]</scope>
    <source>
        <strain evidence="1">CJ02B3</strain>
    </source>
</reference>
<accession>W2GD92</accession>
<dbReference type="EMBL" id="KI687599">
    <property type="protein sequence ID" value="ETK81023.1"/>
    <property type="molecule type" value="Genomic_DNA"/>
</dbReference>
<gene>
    <name evidence="1" type="ORF">L915_13442</name>
</gene>
<dbReference type="AlphaFoldDB" id="W2GD92"/>
<proteinExistence type="predicted"/>
<organism evidence="1">
    <name type="scientific">Phytophthora nicotianae</name>
    <name type="common">Potato buckeye rot agent</name>
    <name type="synonym">Phytophthora parasitica</name>
    <dbReference type="NCBI Taxonomy" id="4792"/>
    <lineage>
        <taxon>Eukaryota</taxon>
        <taxon>Sar</taxon>
        <taxon>Stramenopiles</taxon>
        <taxon>Oomycota</taxon>
        <taxon>Peronosporomycetes</taxon>
        <taxon>Peronosporales</taxon>
        <taxon>Peronosporaceae</taxon>
        <taxon>Phytophthora</taxon>
    </lineage>
</organism>